<dbReference type="RefSeq" id="WP_386735898.1">
    <property type="nucleotide sequence ID" value="NZ_JBHRXI010000012.1"/>
</dbReference>
<protein>
    <submittedName>
        <fullName evidence="1">H-type lectin domain-containing protein</fullName>
    </submittedName>
</protein>
<name>A0ABV7TKC2_9RHOB</name>
<dbReference type="Proteomes" id="UP001595629">
    <property type="component" value="Unassembled WGS sequence"/>
</dbReference>
<proteinExistence type="predicted"/>
<reference evidence="2" key="1">
    <citation type="journal article" date="2019" name="Int. J. Syst. Evol. Microbiol.">
        <title>The Global Catalogue of Microorganisms (GCM) 10K type strain sequencing project: providing services to taxonomists for standard genome sequencing and annotation.</title>
        <authorList>
            <consortium name="The Broad Institute Genomics Platform"/>
            <consortium name="The Broad Institute Genome Sequencing Center for Infectious Disease"/>
            <person name="Wu L."/>
            <person name="Ma J."/>
        </authorList>
    </citation>
    <scope>NUCLEOTIDE SEQUENCE [LARGE SCALE GENOMIC DNA]</scope>
    <source>
        <strain evidence="2">KCTC 42911</strain>
    </source>
</reference>
<organism evidence="1 2">
    <name type="scientific">Lutimaribacter marinistellae</name>
    <dbReference type="NCBI Taxonomy" id="1820329"/>
    <lineage>
        <taxon>Bacteria</taxon>
        <taxon>Pseudomonadati</taxon>
        <taxon>Pseudomonadota</taxon>
        <taxon>Alphaproteobacteria</taxon>
        <taxon>Rhodobacterales</taxon>
        <taxon>Roseobacteraceae</taxon>
        <taxon>Lutimaribacter</taxon>
    </lineage>
</organism>
<accession>A0ABV7TKC2</accession>
<evidence type="ECO:0000313" key="1">
    <source>
        <dbReference type="EMBL" id="MFC3614618.1"/>
    </source>
</evidence>
<gene>
    <name evidence="1" type="ORF">ACFORG_12665</name>
</gene>
<dbReference type="Gene3D" id="2.60.40.2080">
    <property type="match status" value="1"/>
</dbReference>
<keyword evidence="2" id="KW-1185">Reference proteome</keyword>
<sequence length="977" mass="106293">MATNYSSALHTFSLDDITGTFSGVTYADNPTFIDTDGSDVAQYIDKDGNVLSAIDSEFGFYVEDFVGAEQKVWDGDFGEGFAGNIYDETDPTLVTGLSVRNSPTSVFKSGAPLGTWSLGLGGTLVKASTEHYSTLAQILSDQRYPGDDSALRPLDNDLRLRDLRPTGVDGAFEEGVKHDIYVEELTEALQRAIDNEDGGTNPQSYTDLDLDRDGVNDEFHTLSVAINADTDGDGVPEAITVGGVDLDLDGEADVVDGFLNGFGGTADVTDIIEPNESTVNYDIAYSQDFSVTVKDDGKLLYRFGEAVKRPNDIRMEVNMDLPEEWTADIDENGVSDAHENGGKGFIVTRADLVIHHDITNNPNDQVRPEDYENEAAIGRLPAHVIIQDPDDPSNTLWVSPVDSYNGEGTFLPSYFKLDEFGSVDPWVGGTPVLDIDGNFVGYRNEDADGNFIGTVLKDESLATMAEAADLTFSSEDMHEGFTDAWYTSVDREPFEWSYLDDSAYARNNPNVFVYESFRSREEAEAAGFDDEFLVSGPRWRLTPNKFGQDLPGLEVPVQENSKPPYQRDNIKYETGEETITTLNLLDWEGESPLAHSSGWMFVDAGRLDENGDGIIDEGWSKVNDGSGSLLGSGDAMPTGPILSAVSPNGMNLTHNAFDTAVYVKGDRQDSAKLYDMQLEIEYAAIETIGSVQEVIGLDSDGATITYQDGTVFENPVVFMTAPTYNGWNAATVQISEVTETGVTAFVDEPNYLDRVHVPEDVAMVTFEEGVWSLMDGSKVEVGTTAIGGHELDVFDQISFTADFASAPIVLVQLQTNNGADWAFARTRNITEDGFEVRLQEQENNENWHNQEVLGWVAIESADASGLIDWGDGLDGQAFFAEDAVDHVGGAVTLDAAVGTDPLVAAILSSYNGFNPAVLRQTDLTDDGSVATVEFIAQEEQSFDNEIDHLLEDVAGLAFESAGLFTGYELPADEMIFV</sequence>
<comment type="caution">
    <text evidence="1">The sequence shown here is derived from an EMBL/GenBank/DDBJ whole genome shotgun (WGS) entry which is preliminary data.</text>
</comment>
<dbReference type="EMBL" id="JBHRXI010000012">
    <property type="protein sequence ID" value="MFC3614618.1"/>
    <property type="molecule type" value="Genomic_DNA"/>
</dbReference>
<evidence type="ECO:0000313" key="2">
    <source>
        <dbReference type="Proteomes" id="UP001595629"/>
    </source>
</evidence>
<dbReference type="InterPro" id="IPR037221">
    <property type="entry name" value="H-type_lectin_dom_sf"/>
</dbReference>